<sequence>MYERAPKSHWYVSVLNDAPRGTTARDCDVAGIFELGLTCDAPFAFCERAVEGFADFTADFLGFGLAGVKVDPHALVSAVTVALRIFCRDRARAFLNGSYM</sequence>
<gene>
    <name evidence="1" type="ORF">FHS72_000145</name>
</gene>
<dbReference type="RefSeq" id="WP_246414411.1">
    <property type="nucleotide sequence ID" value="NZ_JACIJM010000001.1"/>
</dbReference>
<keyword evidence="2" id="KW-1185">Reference proteome</keyword>
<comment type="caution">
    <text evidence="1">The sequence shown here is derived from an EMBL/GenBank/DDBJ whole genome shotgun (WGS) entry which is preliminary data.</text>
</comment>
<organism evidence="1 2">
    <name type="scientific">Yoonia ponticola</name>
    <dbReference type="NCBI Taxonomy" id="1524255"/>
    <lineage>
        <taxon>Bacteria</taxon>
        <taxon>Pseudomonadati</taxon>
        <taxon>Pseudomonadota</taxon>
        <taxon>Alphaproteobacteria</taxon>
        <taxon>Rhodobacterales</taxon>
        <taxon>Paracoccaceae</taxon>
        <taxon>Yoonia</taxon>
    </lineage>
</organism>
<dbReference type="Proteomes" id="UP000535415">
    <property type="component" value="Unassembled WGS sequence"/>
</dbReference>
<protein>
    <submittedName>
        <fullName evidence="1">Uncharacterized protein</fullName>
    </submittedName>
</protein>
<proteinExistence type="predicted"/>
<accession>A0A7W9BHQ4</accession>
<name>A0A7W9BHQ4_9RHOB</name>
<evidence type="ECO:0000313" key="1">
    <source>
        <dbReference type="EMBL" id="MBB5720541.1"/>
    </source>
</evidence>
<reference evidence="1 2" key="1">
    <citation type="submission" date="2020-08" db="EMBL/GenBank/DDBJ databases">
        <title>Genomic Encyclopedia of Type Strains, Phase IV (KMG-IV): sequencing the most valuable type-strain genomes for metagenomic binning, comparative biology and taxonomic classification.</title>
        <authorList>
            <person name="Goeker M."/>
        </authorList>
    </citation>
    <scope>NUCLEOTIDE SEQUENCE [LARGE SCALE GENOMIC DNA]</scope>
    <source>
        <strain evidence="1 2">DSM 101064</strain>
    </source>
</reference>
<dbReference type="EMBL" id="JACIJM010000001">
    <property type="protein sequence ID" value="MBB5720541.1"/>
    <property type="molecule type" value="Genomic_DNA"/>
</dbReference>
<evidence type="ECO:0000313" key="2">
    <source>
        <dbReference type="Proteomes" id="UP000535415"/>
    </source>
</evidence>
<dbReference type="AlphaFoldDB" id="A0A7W9BHQ4"/>